<dbReference type="PANTHER" id="PTHR43289">
    <property type="entry name" value="MITOGEN-ACTIVATED PROTEIN KINASE KINASE KINASE 20-RELATED"/>
    <property type="match status" value="1"/>
</dbReference>
<accession>A0A517VY08</accession>
<evidence type="ECO:0000256" key="6">
    <source>
        <dbReference type="ARBA" id="ARBA00022840"/>
    </source>
</evidence>
<evidence type="ECO:0000256" key="1">
    <source>
        <dbReference type="ARBA" id="ARBA00012513"/>
    </source>
</evidence>
<organism evidence="11 12">
    <name type="scientific">Gimesia aquarii</name>
    <dbReference type="NCBI Taxonomy" id="2527964"/>
    <lineage>
        <taxon>Bacteria</taxon>
        <taxon>Pseudomonadati</taxon>
        <taxon>Planctomycetota</taxon>
        <taxon>Planctomycetia</taxon>
        <taxon>Planctomycetales</taxon>
        <taxon>Planctomycetaceae</taxon>
        <taxon>Gimesia</taxon>
    </lineage>
</organism>
<dbReference type="InterPro" id="IPR000719">
    <property type="entry name" value="Prot_kinase_dom"/>
</dbReference>
<feature type="transmembrane region" description="Helical" evidence="9">
    <location>
        <begin position="460"/>
        <end position="490"/>
    </location>
</feature>
<dbReference type="GO" id="GO:0005524">
    <property type="term" value="F:ATP binding"/>
    <property type="evidence" value="ECO:0007669"/>
    <property type="project" value="UniProtKB-UniRule"/>
</dbReference>
<evidence type="ECO:0000313" key="12">
    <source>
        <dbReference type="Proteomes" id="UP000318704"/>
    </source>
</evidence>
<keyword evidence="2" id="KW-0723">Serine/threonine-protein kinase</keyword>
<dbReference type="Proteomes" id="UP000318704">
    <property type="component" value="Chromosome"/>
</dbReference>
<dbReference type="KEGG" id="gaw:V144x_33750"/>
<evidence type="ECO:0000256" key="5">
    <source>
        <dbReference type="ARBA" id="ARBA00022777"/>
    </source>
</evidence>
<keyword evidence="9" id="KW-1133">Transmembrane helix</keyword>
<gene>
    <name evidence="11" type="primary">prkC_10</name>
    <name evidence="11" type="ORF">V144x_33750</name>
</gene>
<evidence type="ECO:0000256" key="7">
    <source>
        <dbReference type="PROSITE-ProRule" id="PRU10141"/>
    </source>
</evidence>
<evidence type="ECO:0000256" key="9">
    <source>
        <dbReference type="SAM" id="Phobius"/>
    </source>
</evidence>
<dbReference type="GO" id="GO:0004674">
    <property type="term" value="F:protein serine/threonine kinase activity"/>
    <property type="evidence" value="ECO:0007669"/>
    <property type="project" value="UniProtKB-KW"/>
</dbReference>
<dbReference type="CDD" id="cd14014">
    <property type="entry name" value="STKc_PknB_like"/>
    <property type="match status" value="1"/>
</dbReference>
<dbReference type="PANTHER" id="PTHR43289:SF6">
    <property type="entry name" value="SERINE_THREONINE-PROTEIN KINASE NEKL-3"/>
    <property type="match status" value="1"/>
</dbReference>
<evidence type="ECO:0000256" key="4">
    <source>
        <dbReference type="ARBA" id="ARBA00022741"/>
    </source>
</evidence>
<feature type="transmembrane region" description="Helical" evidence="9">
    <location>
        <begin position="496"/>
        <end position="520"/>
    </location>
</feature>
<feature type="transmembrane region" description="Helical" evidence="9">
    <location>
        <begin position="532"/>
        <end position="550"/>
    </location>
</feature>
<dbReference type="FunFam" id="1.10.510.10:FF:000021">
    <property type="entry name" value="Serine/threonine protein kinase"/>
    <property type="match status" value="1"/>
</dbReference>
<keyword evidence="5 11" id="KW-0418">Kinase</keyword>
<evidence type="ECO:0000256" key="3">
    <source>
        <dbReference type="ARBA" id="ARBA00022679"/>
    </source>
</evidence>
<reference evidence="11 12" key="1">
    <citation type="submission" date="2019-03" db="EMBL/GenBank/DDBJ databases">
        <title>Deep-cultivation of Planctomycetes and their phenomic and genomic characterization uncovers novel biology.</title>
        <authorList>
            <person name="Wiegand S."/>
            <person name="Jogler M."/>
            <person name="Boedeker C."/>
            <person name="Pinto D."/>
            <person name="Vollmers J."/>
            <person name="Rivas-Marin E."/>
            <person name="Kohn T."/>
            <person name="Peeters S.H."/>
            <person name="Heuer A."/>
            <person name="Rast P."/>
            <person name="Oberbeckmann S."/>
            <person name="Bunk B."/>
            <person name="Jeske O."/>
            <person name="Meyerdierks A."/>
            <person name="Storesund J.E."/>
            <person name="Kallscheuer N."/>
            <person name="Luecker S."/>
            <person name="Lage O.M."/>
            <person name="Pohl T."/>
            <person name="Merkel B.J."/>
            <person name="Hornburger P."/>
            <person name="Mueller R.-W."/>
            <person name="Bruemmer F."/>
            <person name="Labrenz M."/>
            <person name="Spormann A.M."/>
            <person name="Op den Camp H."/>
            <person name="Overmann J."/>
            <person name="Amann R."/>
            <person name="Jetten M.S.M."/>
            <person name="Mascher T."/>
            <person name="Medema M.H."/>
            <person name="Devos D.P."/>
            <person name="Kaster A.-K."/>
            <person name="Ovreas L."/>
            <person name="Rohde M."/>
            <person name="Galperin M.Y."/>
            <person name="Jogler C."/>
        </authorList>
    </citation>
    <scope>NUCLEOTIDE SEQUENCE [LARGE SCALE GENOMIC DNA]</scope>
    <source>
        <strain evidence="11 12">V144</strain>
    </source>
</reference>
<evidence type="ECO:0000259" key="10">
    <source>
        <dbReference type="PROSITE" id="PS50011"/>
    </source>
</evidence>
<feature type="domain" description="Protein kinase" evidence="10">
    <location>
        <begin position="100"/>
        <end position="373"/>
    </location>
</feature>
<feature type="region of interest" description="Disordered" evidence="8">
    <location>
        <begin position="61"/>
        <end position="85"/>
    </location>
</feature>
<dbReference type="Gene3D" id="1.10.510.10">
    <property type="entry name" value="Transferase(Phosphotransferase) domain 1"/>
    <property type="match status" value="1"/>
</dbReference>
<keyword evidence="4 7" id="KW-0547">Nucleotide-binding</keyword>
<proteinExistence type="predicted"/>
<dbReference type="Gene3D" id="3.30.200.20">
    <property type="entry name" value="Phosphorylase Kinase, domain 1"/>
    <property type="match status" value="1"/>
</dbReference>
<feature type="compositionally biased region" description="Polar residues" evidence="8">
    <location>
        <begin position="62"/>
        <end position="72"/>
    </location>
</feature>
<evidence type="ECO:0000256" key="2">
    <source>
        <dbReference type="ARBA" id="ARBA00022527"/>
    </source>
</evidence>
<keyword evidence="3 11" id="KW-0808">Transferase</keyword>
<sequence>MLDPVANEQEHQSEHVVELLNQYLEYLQAKDQESCHSLQAVNPELKKLMACLDSLECLAPDSENSSQQNQTSRPEDPTLLFSSPNLKPSVPQPITEFGNYELLEELGRGGMGVVYKARQKDLNRIVALKTILSHQFASEEEVRRFYLEAQAAGRLQHSNIVAIHEVGQYLGQHYFTMDYISGSSLANIQLKPKSETSHDQFYQIASLMQQVSSAVHYLHSKEIIHRDLKPSNILIDENGAAYVTDFGLAKVFDLLQENSSSEIQTQSGMIVGTPSYMSPEQAAGQLANISARSDIFCLGIILYELLTNVSPFKQNTPLDSLVYVIEGEPPLPHTLNAKIPHQLELICLKCLEKDPELRYQAASELADELERFMAGEPIQAQPAGFKQKFQRWFRRQPALASRLSAIVLSAGIIQTVYSTQGTDFNYHFKIMTIFCLWGILALFFQWGLDHLKNKGKVRFCWAAADVSLLTGLLILVDSPIGILLIGYPMLIVAAGLFFYVRLVFFTTTLSMLAFAILVFLRSELTELWQYPVIYAVVLAILGTITAYQIFRVRVLSRYYELRRPER</sequence>
<dbReference type="AlphaFoldDB" id="A0A517VY08"/>
<dbReference type="SUPFAM" id="SSF56112">
    <property type="entry name" value="Protein kinase-like (PK-like)"/>
    <property type="match status" value="1"/>
</dbReference>
<dbReference type="InterPro" id="IPR017441">
    <property type="entry name" value="Protein_kinase_ATP_BS"/>
</dbReference>
<dbReference type="PROSITE" id="PS00108">
    <property type="entry name" value="PROTEIN_KINASE_ST"/>
    <property type="match status" value="1"/>
</dbReference>
<dbReference type="Pfam" id="PF00069">
    <property type="entry name" value="Pkinase"/>
    <property type="match status" value="1"/>
</dbReference>
<name>A0A517VY08_9PLAN</name>
<dbReference type="RefSeq" id="WP_144986180.1">
    <property type="nucleotide sequence ID" value="NZ_CP037920.1"/>
</dbReference>
<dbReference type="EC" id="2.7.11.1" evidence="1"/>
<evidence type="ECO:0000313" key="11">
    <source>
        <dbReference type="EMBL" id="QDT97892.1"/>
    </source>
</evidence>
<dbReference type="InterPro" id="IPR008271">
    <property type="entry name" value="Ser/Thr_kinase_AS"/>
</dbReference>
<keyword evidence="9" id="KW-0472">Membrane</keyword>
<keyword evidence="9" id="KW-0812">Transmembrane</keyword>
<dbReference type="InterPro" id="IPR011009">
    <property type="entry name" value="Kinase-like_dom_sf"/>
</dbReference>
<feature type="transmembrane region" description="Helical" evidence="9">
    <location>
        <begin position="399"/>
        <end position="418"/>
    </location>
</feature>
<dbReference type="PROSITE" id="PS50011">
    <property type="entry name" value="PROTEIN_KINASE_DOM"/>
    <property type="match status" value="1"/>
</dbReference>
<keyword evidence="6 7" id="KW-0067">ATP-binding</keyword>
<dbReference type="SMART" id="SM00220">
    <property type="entry name" value="S_TKc"/>
    <property type="match status" value="1"/>
</dbReference>
<dbReference type="PROSITE" id="PS00107">
    <property type="entry name" value="PROTEIN_KINASE_ATP"/>
    <property type="match status" value="1"/>
</dbReference>
<evidence type="ECO:0000256" key="8">
    <source>
        <dbReference type="SAM" id="MobiDB-lite"/>
    </source>
</evidence>
<feature type="transmembrane region" description="Helical" evidence="9">
    <location>
        <begin position="430"/>
        <end position="448"/>
    </location>
</feature>
<feature type="binding site" evidence="7">
    <location>
        <position position="129"/>
    </location>
    <ligand>
        <name>ATP</name>
        <dbReference type="ChEBI" id="CHEBI:30616"/>
    </ligand>
</feature>
<dbReference type="EMBL" id="CP037920">
    <property type="protein sequence ID" value="QDT97892.1"/>
    <property type="molecule type" value="Genomic_DNA"/>
</dbReference>
<protein>
    <recommendedName>
        <fullName evidence="1">non-specific serine/threonine protein kinase</fullName>
        <ecNumber evidence="1">2.7.11.1</ecNumber>
    </recommendedName>
</protein>